<protein>
    <recommendedName>
        <fullName evidence="3">NADP-dependent oxidoreductase domain-containing protein</fullName>
    </recommendedName>
</protein>
<evidence type="ECO:0000259" key="3">
    <source>
        <dbReference type="Pfam" id="PF00248"/>
    </source>
</evidence>
<dbReference type="RefSeq" id="XP_030994305.1">
    <property type="nucleotide sequence ID" value="XM_031142487.1"/>
</dbReference>
<dbReference type="EMBL" id="SKBQ01000003">
    <property type="protein sequence ID" value="TPX12594.1"/>
    <property type="molecule type" value="Genomic_DNA"/>
</dbReference>
<organism evidence="4 5">
    <name type="scientific">Thyridium curvatum</name>
    <dbReference type="NCBI Taxonomy" id="1093900"/>
    <lineage>
        <taxon>Eukaryota</taxon>
        <taxon>Fungi</taxon>
        <taxon>Dikarya</taxon>
        <taxon>Ascomycota</taxon>
        <taxon>Pezizomycotina</taxon>
        <taxon>Sordariomycetes</taxon>
        <taxon>Sordariomycetidae</taxon>
        <taxon>Thyridiales</taxon>
        <taxon>Thyridiaceae</taxon>
        <taxon>Thyridium</taxon>
    </lineage>
</organism>
<dbReference type="Pfam" id="PF00248">
    <property type="entry name" value="Aldo_ket_red"/>
    <property type="match status" value="1"/>
</dbReference>
<dbReference type="InterPro" id="IPR023210">
    <property type="entry name" value="NADP_OxRdtase_dom"/>
</dbReference>
<gene>
    <name evidence="4" type="ORF">E0L32_000771</name>
</gene>
<dbReference type="InterPro" id="IPR050523">
    <property type="entry name" value="AKR_Detox_Biosynth"/>
</dbReference>
<reference evidence="4 5" key="1">
    <citation type="submission" date="2019-06" db="EMBL/GenBank/DDBJ databases">
        <title>Draft genome sequence of the filamentous fungus Phialemoniopsis curvata isolated from diesel fuel.</title>
        <authorList>
            <person name="Varaljay V.A."/>
            <person name="Lyon W.J."/>
            <person name="Crouch A.L."/>
            <person name="Drake C.E."/>
            <person name="Hollomon J.M."/>
            <person name="Nadeau L.J."/>
            <person name="Nunn H.S."/>
            <person name="Stevenson B.S."/>
            <person name="Bojanowski C.L."/>
            <person name="Crookes-Goodson W.J."/>
        </authorList>
    </citation>
    <scope>NUCLEOTIDE SEQUENCE [LARGE SCALE GENOMIC DNA]</scope>
    <source>
        <strain evidence="4 5">D216</strain>
    </source>
</reference>
<proteinExistence type="inferred from homology"/>
<dbReference type="SUPFAM" id="SSF51430">
    <property type="entry name" value="NAD(P)-linked oxidoreductase"/>
    <property type="match status" value="1"/>
</dbReference>
<evidence type="ECO:0000313" key="5">
    <source>
        <dbReference type="Proteomes" id="UP000319257"/>
    </source>
</evidence>
<accession>A0A507B1K8</accession>
<dbReference type="GO" id="GO:0016491">
    <property type="term" value="F:oxidoreductase activity"/>
    <property type="evidence" value="ECO:0007669"/>
    <property type="project" value="UniProtKB-KW"/>
</dbReference>
<dbReference type="STRING" id="1093900.A0A507B1K8"/>
<evidence type="ECO:0000313" key="4">
    <source>
        <dbReference type="EMBL" id="TPX12594.1"/>
    </source>
</evidence>
<dbReference type="GeneID" id="41968218"/>
<dbReference type="InParanoid" id="A0A507B1K8"/>
<name>A0A507B1K8_9PEZI</name>
<keyword evidence="1" id="KW-0560">Oxidoreductase</keyword>
<sequence>MASKNPTKVHHELVPAPEPKTELGRYRILAKSASIPVSPLCLGGMSLGTAHSEFMGSVDQEQAYKILDAFVDAGGNFIDTASNYQDEESEKLIGSWMEARGNRDLVVLATKFSSNYRAWELGKGRTVMYNGNHRKSMFLSVDASLRKLRTTYIDLLYVHWWDWLTSVEELMDGLHVLVEQGKVLYLGASDMPAWFVAAANTYARERGKTPFSVYQGRWNVMRRDFEREIINMANHFGMSLVPWDVVGGGRLQSRAQLEAKDRAGEGLRSFWAAGQTETERKASEVLEKVAAEVGAESVQQVALAYVRHKARHVIPIVGGRKVEHLEQNIAALKIKLTEEQIKTIESFQDFDVGFPIDLMGDDPLETGKTPWGLALTAHYDFAVRR</sequence>
<keyword evidence="5" id="KW-1185">Reference proteome</keyword>
<dbReference type="AlphaFoldDB" id="A0A507B1K8"/>
<dbReference type="OrthoDB" id="48988at2759"/>
<dbReference type="PANTHER" id="PTHR43364:SF2">
    <property type="entry name" value="ARYL-ALCOHOL DEHYDROGENASE AAD10-RELATED"/>
    <property type="match status" value="1"/>
</dbReference>
<comment type="caution">
    <text evidence="4">The sequence shown here is derived from an EMBL/GenBank/DDBJ whole genome shotgun (WGS) entry which is preliminary data.</text>
</comment>
<dbReference type="Proteomes" id="UP000319257">
    <property type="component" value="Unassembled WGS sequence"/>
</dbReference>
<dbReference type="InterPro" id="IPR036812">
    <property type="entry name" value="NAD(P)_OxRdtase_dom_sf"/>
</dbReference>
<dbReference type="PANTHER" id="PTHR43364">
    <property type="entry name" value="NADH-SPECIFIC METHYLGLYOXAL REDUCTASE-RELATED"/>
    <property type="match status" value="1"/>
</dbReference>
<comment type="similarity">
    <text evidence="2">Belongs to the aldo/keto reductase family. Aldo/keto reductase 2 subfamily.</text>
</comment>
<evidence type="ECO:0000256" key="1">
    <source>
        <dbReference type="ARBA" id="ARBA00023002"/>
    </source>
</evidence>
<feature type="domain" description="NADP-dependent oxidoreductase" evidence="3">
    <location>
        <begin position="39"/>
        <end position="347"/>
    </location>
</feature>
<dbReference type="Gene3D" id="3.20.20.100">
    <property type="entry name" value="NADP-dependent oxidoreductase domain"/>
    <property type="match status" value="1"/>
</dbReference>
<evidence type="ECO:0000256" key="2">
    <source>
        <dbReference type="ARBA" id="ARBA00038157"/>
    </source>
</evidence>